<dbReference type="STRING" id="670487.Ocepr_1313"/>
<dbReference type="InterPro" id="IPR009056">
    <property type="entry name" value="Cyt_c-like_dom"/>
</dbReference>
<dbReference type="PANTHER" id="PTHR35008:SF8">
    <property type="entry name" value="ALCOHOL DEHYDROGENASE CYTOCHROME C SUBUNIT"/>
    <property type="match status" value="1"/>
</dbReference>
<evidence type="ECO:0000313" key="8">
    <source>
        <dbReference type="Proteomes" id="UP000008722"/>
    </source>
</evidence>
<dbReference type="InterPro" id="IPR036909">
    <property type="entry name" value="Cyt_c-like_dom_sf"/>
</dbReference>
<evidence type="ECO:0000256" key="2">
    <source>
        <dbReference type="ARBA" id="ARBA00022723"/>
    </source>
</evidence>
<dbReference type="InterPro" id="IPR051459">
    <property type="entry name" value="Cytochrome_c-type_DH"/>
</dbReference>
<evidence type="ECO:0000313" key="7">
    <source>
        <dbReference type="EMBL" id="ADR36770.1"/>
    </source>
</evidence>
<dbReference type="GO" id="GO:0046872">
    <property type="term" value="F:metal ion binding"/>
    <property type="evidence" value="ECO:0007669"/>
    <property type="project" value="UniProtKB-KW"/>
</dbReference>
<keyword evidence="3 4" id="KW-0408">Iron</keyword>
<dbReference type="GO" id="GO:0009055">
    <property type="term" value="F:electron transfer activity"/>
    <property type="evidence" value="ECO:0007669"/>
    <property type="project" value="InterPro"/>
</dbReference>
<organism evidence="7 8">
    <name type="scientific">Oceanithermus profundus (strain DSM 14977 / NBRC 100410 / VKM B-2274 / 506)</name>
    <dbReference type="NCBI Taxonomy" id="670487"/>
    <lineage>
        <taxon>Bacteria</taxon>
        <taxon>Thermotogati</taxon>
        <taxon>Deinococcota</taxon>
        <taxon>Deinococci</taxon>
        <taxon>Thermales</taxon>
        <taxon>Thermaceae</taxon>
        <taxon>Oceanithermus</taxon>
    </lineage>
</organism>
<proteinExistence type="predicted"/>
<dbReference type="RefSeq" id="WP_013457940.1">
    <property type="nucleotide sequence ID" value="NC_014761.1"/>
</dbReference>
<reference evidence="7 8" key="2">
    <citation type="journal article" date="2011" name="Stand. Genomic Sci.">
        <title>Complete genome sequence of Oceanithermus profundus type strain (506).</title>
        <authorList>
            <person name="Pati A."/>
            <person name="Zhang X."/>
            <person name="Lapidus A."/>
            <person name="Nolan M."/>
            <person name="Lucas S."/>
            <person name="Del Rio T.G."/>
            <person name="Tice H."/>
            <person name="Cheng J.F."/>
            <person name="Tapia R."/>
            <person name="Han C."/>
            <person name="Goodwin L."/>
            <person name="Pitluck S."/>
            <person name="Liolios K."/>
            <person name="Pagani I."/>
            <person name="Ivanova N."/>
            <person name="Mavromatis K."/>
            <person name="Chen A."/>
            <person name="Palaniappan K."/>
            <person name="Hauser L."/>
            <person name="Jeffries C.D."/>
            <person name="Brambilla E.M."/>
            <person name="Rohl A."/>
            <person name="Mwirichia R."/>
            <person name="Rohde M."/>
            <person name="Tindall B.J."/>
            <person name="Sikorski J."/>
            <person name="Wirth R."/>
            <person name="Goker M."/>
            <person name="Woyke T."/>
            <person name="Detter J.C."/>
            <person name="Bristow J."/>
            <person name="Eisen J.A."/>
            <person name="Markowitz V."/>
            <person name="Hugenholtz P."/>
            <person name="Kyrpides N.C."/>
            <person name="Klenk H.P."/>
            <person name="Land M."/>
        </authorList>
    </citation>
    <scope>NUCLEOTIDE SEQUENCE [LARGE SCALE GENOMIC DNA]</scope>
    <source>
        <strain evidence="8">DSM 14977 / NBRC 100410 / VKM B-2274 / 506</strain>
    </source>
</reference>
<accession>E4U8U0</accession>
<sequence length="229" mass="24129" precursor="true">MKKGILIALLLAGLAVAEELPKGPGVDLVYAKCQICHDLTYPLQNAGLSEADWEGIVDDMIDYGAPINEEERAAIIKYLATYLGPNPPPAEEAAASEAPAGVDGKAAYAANCAGCHQAEGQGVPGAFPPLKGNPVLVKDATYPALVVLFGLQGKIEVNGAAYNGAMPPLGHLDDATVAALVNYLLQEFNEELLPKDFKPLDAATVAELRKKALTPKQVQAFRQKLLNGE</sequence>
<keyword evidence="1 4" id="KW-0349">Heme</keyword>
<name>E4U8U0_OCEP5</name>
<evidence type="ECO:0000259" key="6">
    <source>
        <dbReference type="PROSITE" id="PS51007"/>
    </source>
</evidence>
<dbReference type="PANTHER" id="PTHR35008">
    <property type="entry name" value="BLL4482 PROTEIN-RELATED"/>
    <property type="match status" value="1"/>
</dbReference>
<dbReference type="Gene3D" id="1.10.760.10">
    <property type="entry name" value="Cytochrome c-like domain"/>
    <property type="match status" value="2"/>
</dbReference>
<dbReference type="Proteomes" id="UP000008722">
    <property type="component" value="Chromosome"/>
</dbReference>
<evidence type="ECO:0000256" key="5">
    <source>
        <dbReference type="SAM" id="SignalP"/>
    </source>
</evidence>
<dbReference type="OrthoDB" id="31970at2"/>
<dbReference type="GO" id="GO:0020037">
    <property type="term" value="F:heme binding"/>
    <property type="evidence" value="ECO:0007669"/>
    <property type="project" value="InterPro"/>
</dbReference>
<evidence type="ECO:0000256" key="1">
    <source>
        <dbReference type="ARBA" id="ARBA00022617"/>
    </source>
</evidence>
<keyword evidence="2 4" id="KW-0479">Metal-binding</keyword>
<keyword evidence="8" id="KW-1185">Reference proteome</keyword>
<dbReference type="KEGG" id="opr:Ocepr_1313"/>
<dbReference type="SUPFAM" id="SSF46626">
    <property type="entry name" value="Cytochrome c"/>
    <property type="match status" value="2"/>
</dbReference>
<keyword evidence="5" id="KW-0732">Signal</keyword>
<dbReference type="AlphaFoldDB" id="E4U8U0"/>
<evidence type="ECO:0000256" key="4">
    <source>
        <dbReference type="PROSITE-ProRule" id="PRU00433"/>
    </source>
</evidence>
<feature type="chain" id="PRO_5003190366" evidence="5">
    <location>
        <begin position="18"/>
        <end position="229"/>
    </location>
</feature>
<protein>
    <submittedName>
        <fullName evidence="7">Cytochrome c class I</fullName>
    </submittedName>
</protein>
<reference evidence="8" key="1">
    <citation type="submission" date="2010-11" db="EMBL/GenBank/DDBJ databases">
        <title>The complete sequence of chromosome of Oceanithermus profundus DSM 14977.</title>
        <authorList>
            <consortium name="US DOE Joint Genome Institute (JGI-PGF)"/>
            <person name="Lucas S."/>
            <person name="Copeland A."/>
            <person name="Lapidus A."/>
            <person name="Bruce D."/>
            <person name="Goodwin L."/>
            <person name="Pitluck S."/>
            <person name="Kyrpides N."/>
            <person name="Mavromatis K."/>
            <person name="Pagani I."/>
            <person name="Ivanova N."/>
            <person name="Zhang X."/>
            <person name="Brettin T."/>
            <person name="Detter J.C."/>
            <person name="Tapia R."/>
            <person name="Han C."/>
            <person name="Land M."/>
            <person name="Hauser L."/>
            <person name="Markowitz V."/>
            <person name="Cheng J.-F."/>
            <person name="Hugenholtz P."/>
            <person name="Woyke T."/>
            <person name="Wu D."/>
            <person name="Tindall B."/>
            <person name="Faehnrich R."/>
            <person name="Brambilla E."/>
            <person name="Klenk H.-P."/>
            <person name="Eisen J.A."/>
        </authorList>
    </citation>
    <scope>NUCLEOTIDE SEQUENCE [LARGE SCALE GENOMIC DNA]</scope>
    <source>
        <strain evidence="8">DSM 14977 / NBRC 100410 / VKM B-2274 / 506</strain>
    </source>
</reference>
<dbReference type="EMBL" id="CP002361">
    <property type="protein sequence ID" value="ADR36770.1"/>
    <property type="molecule type" value="Genomic_DNA"/>
</dbReference>
<dbReference type="HOGENOM" id="CLU_1229415_0_0_0"/>
<feature type="signal peptide" evidence="5">
    <location>
        <begin position="1"/>
        <end position="17"/>
    </location>
</feature>
<evidence type="ECO:0000256" key="3">
    <source>
        <dbReference type="ARBA" id="ARBA00023004"/>
    </source>
</evidence>
<feature type="domain" description="Cytochrome c" evidence="6">
    <location>
        <begin position="99"/>
        <end position="188"/>
    </location>
</feature>
<gene>
    <name evidence="7" type="ordered locus">Ocepr_1313</name>
</gene>
<dbReference type="PROSITE" id="PS51007">
    <property type="entry name" value="CYTC"/>
    <property type="match status" value="1"/>
</dbReference>
<dbReference type="eggNOG" id="COG2010">
    <property type="taxonomic scope" value="Bacteria"/>
</dbReference>
<dbReference type="Pfam" id="PF00034">
    <property type="entry name" value="Cytochrom_C"/>
    <property type="match status" value="1"/>
</dbReference>